<dbReference type="SMART" id="SM00028">
    <property type="entry name" value="TPR"/>
    <property type="match status" value="5"/>
</dbReference>
<keyword evidence="4" id="KW-0175">Coiled coil</keyword>
<accession>A0A972JGV4</accession>
<dbReference type="GO" id="GO:0000155">
    <property type="term" value="F:phosphorelay sensor kinase activity"/>
    <property type="evidence" value="ECO:0007669"/>
    <property type="project" value="InterPro"/>
</dbReference>
<dbReference type="EMBL" id="JAAMPU010000069">
    <property type="protein sequence ID" value="NMH26458.1"/>
    <property type="molecule type" value="Genomic_DNA"/>
</dbReference>
<evidence type="ECO:0000256" key="3">
    <source>
        <dbReference type="PROSITE-ProRule" id="PRU00339"/>
    </source>
</evidence>
<dbReference type="Pfam" id="PF13424">
    <property type="entry name" value="TPR_12"/>
    <property type="match status" value="1"/>
</dbReference>
<dbReference type="Gene3D" id="1.25.40.10">
    <property type="entry name" value="Tetratricopeptide repeat domain"/>
    <property type="match status" value="2"/>
</dbReference>
<evidence type="ECO:0000313" key="9">
    <source>
        <dbReference type="Proteomes" id="UP000712080"/>
    </source>
</evidence>
<feature type="chain" id="PRO_5037700034" description="histidine kinase" evidence="6">
    <location>
        <begin position="26"/>
        <end position="525"/>
    </location>
</feature>
<evidence type="ECO:0000256" key="5">
    <source>
        <dbReference type="SAM" id="Phobius"/>
    </source>
</evidence>
<dbReference type="PANTHER" id="PTHR10098">
    <property type="entry name" value="RAPSYN-RELATED"/>
    <property type="match status" value="1"/>
</dbReference>
<dbReference type="Proteomes" id="UP000712080">
    <property type="component" value="Unassembled WGS sequence"/>
</dbReference>
<evidence type="ECO:0000256" key="1">
    <source>
        <dbReference type="ARBA" id="ARBA00000085"/>
    </source>
</evidence>
<gene>
    <name evidence="8" type="ORF">G6047_00285</name>
</gene>
<feature type="coiled-coil region" evidence="4">
    <location>
        <begin position="441"/>
        <end position="468"/>
    </location>
</feature>
<protein>
    <recommendedName>
        <fullName evidence="2">histidine kinase</fullName>
        <ecNumber evidence="2">2.7.13.3</ecNumber>
    </recommendedName>
</protein>
<keyword evidence="5" id="KW-0812">Transmembrane</keyword>
<evidence type="ECO:0000259" key="7">
    <source>
        <dbReference type="Pfam" id="PF10516"/>
    </source>
</evidence>
<keyword evidence="5" id="KW-1133">Transmembrane helix</keyword>
<dbReference type="InterPro" id="IPR019734">
    <property type="entry name" value="TPR_rpt"/>
</dbReference>
<evidence type="ECO:0000256" key="2">
    <source>
        <dbReference type="ARBA" id="ARBA00012438"/>
    </source>
</evidence>
<dbReference type="Pfam" id="PF10516">
    <property type="entry name" value="SHNi-TPR"/>
    <property type="match status" value="1"/>
</dbReference>
<sequence>MHNCNRAICKTFLLTLLLATLKNYGQVANLDSLKKAASIGIADTNKVNTWNELSAADQNSLKYAFEAITLARRIHFPKGEAVGFENIGNHWLEESKYEDAVRNYRKALDIYKRTGNKPGLISINNLLSEVYNHQDDYSMSLKYLFDGLKVAEEIHDEPAIAQSNLDIAFTYINQHNYEEALRLITKTKVYFVKQQKKYGMASCDRGTATIYFETGHYDKALKFYTSAYHIYKELKYEYGMMYFSLNTSQIHLKQAELLQKQHQDKQSRAEFIKAETDGLKALQLLMEKFPDEKWGLANMYINLGRIYLGLNQYGKSREYFDKCLSLARSVGNKYETKDSYLGLTALDSAEGNFRQAFEHHKIYVSYRDSMYSRDQQQKSLWHQFQYESEKKEMELKAIQDNKDAEAERVRIRQVFAISALSLIAIAVGVIVFILFRNNRHKQAANRNLRLEKEKVESTLAELKATQSQLIQSEKMASLGELTAGIAHEIQNPLNFVNNFSDVSMELLDEISEERSKKQEARDDGL</sequence>
<dbReference type="InterPro" id="IPR036097">
    <property type="entry name" value="HisK_dim/P_sf"/>
</dbReference>
<dbReference type="PROSITE" id="PS50005">
    <property type="entry name" value="TPR"/>
    <property type="match status" value="2"/>
</dbReference>
<keyword evidence="3" id="KW-0802">TPR repeat</keyword>
<dbReference type="SUPFAM" id="SSF48452">
    <property type="entry name" value="TPR-like"/>
    <property type="match status" value="1"/>
</dbReference>
<feature type="transmembrane region" description="Helical" evidence="5">
    <location>
        <begin position="414"/>
        <end position="435"/>
    </location>
</feature>
<dbReference type="AlphaFoldDB" id="A0A972JGV4"/>
<dbReference type="CDD" id="cd00082">
    <property type="entry name" value="HisKA"/>
    <property type="match status" value="1"/>
</dbReference>
<dbReference type="InterPro" id="IPR011990">
    <property type="entry name" value="TPR-like_helical_dom_sf"/>
</dbReference>
<reference evidence="8" key="1">
    <citation type="submission" date="2020-02" db="EMBL/GenBank/DDBJ databases">
        <title>Flavobacterium sp. genome.</title>
        <authorList>
            <person name="Jung H.S."/>
            <person name="Baek J.H."/>
            <person name="Jeon C.O."/>
        </authorList>
    </citation>
    <scope>NUCLEOTIDE SEQUENCE</scope>
    <source>
        <strain evidence="8">SE-s28</strain>
    </source>
</reference>
<proteinExistence type="predicted"/>
<evidence type="ECO:0000256" key="6">
    <source>
        <dbReference type="SAM" id="SignalP"/>
    </source>
</evidence>
<keyword evidence="9" id="KW-1185">Reference proteome</keyword>
<dbReference type="RefSeq" id="WP_169525305.1">
    <property type="nucleotide sequence ID" value="NZ_JAAMPU010000069.1"/>
</dbReference>
<feature type="non-terminal residue" evidence="8">
    <location>
        <position position="525"/>
    </location>
</feature>
<dbReference type="EC" id="2.7.13.3" evidence="2"/>
<feature type="repeat" description="TPR" evidence="3">
    <location>
        <begin position="81"/>
        <end position="114"/>
    </location>
</feature>
<name>A0A972JGV4_9FLAO</name>
<dbReference type="InterPro" id="IPR003661">
    <property type="entry name" value="HisK_dim/P_dom"/>
</dbReference>
<dbReference type="InterPro" id="IPR019544">
    <property type="entry name" value="Tetratricopeptide_SHNi-TPR_dom"/>
</dbReference>
<evidence type="ECO:0000313" key="8">
    <source>
        <dbReference type="EMBL" id="NMH26458.1"/>
    </source>
</evidence>
<keyword evidence="6" id="KW-0732">Signal</keyword>
<evidence type="ECO:0000256" key="4">
    <source>
        <dbReference type="SAM" id="Coils"/>
    </source>
</evidence>
<organism evidence="8 9">
    <name type="scientific">Flavobacterium silvaticum</name>
    <dbReference type="NCBI Taxonomy" id="1852020"/>
    <lineage>
        <taxon>Bacteria</taxon>
        <taxon>Pseudomonadati</taxon>
        <taxon>Bacteroidota</taxon>
        <taxon>Flavobacteriia</taxon>
        <taxon>Flavobacteriales</taxon>
        <taxon>Flavobacteriaceae</taxon>
        <taxon>Flavobacterium</taxon>
    </lineage>
</organism>
<dbReference type="SUPFAM" id="SSF47384">
    <property type="entry name" value="Homodimeric domain of signal transducing histidine kinase"/>
    <property type="match status" value="1"/>
</dbReference>
<dbReference type="Gene3D" id="1.10.287.130">
    <property type="match status" value="1"/>
</dbReference>
<keyword evidence="5" id="KW-0472">Membrane</keyword>
<feature type="signal peptide" evidence="6">
    <location>
        <begin position="1"/>
        <end position="25"/>
    </location>
</feature>
<comment type="caution">
    <text evidence="8">The sequence shown here is derived from an EMBL/GenBank/DDBJ whole genome shotgun (WGS) entry which is preliminary data.</text>
</comment>
<comment type="catalytic activity">
    <reaction evidence="1">
        <text>ATP + protein L-histidine = ADP + protein N-phospho-L-histidine.</text>
        <dbReference type="EC" id="2.7.13.3"/>
    </reaction>
</comment>
<feature type="repeat" description="TPR" evidence="3">
    <location>
        <begin position="297"/>
        <end position="330"/>
    </location>
</feature>
<feature type="domain" description="Tetratricopeptide SHNi-TPR" evidence="7">
    <location>
        <begin position="87"/>
        <end position="114"/>
    </location>
</feature>